<dbReference type="EMBL" id="MN739449">
    <property type="protein sequence ID" value="QHT05099.1"/>
    <property type="molecule type" value="Genomic_DNA"/>
</dbReference>
<proteinExistence type="predicted"/>
<evidence type="ECO:0000313" key="1">
    <source>
        <dbReference type="EMBL" id="QHT05099.1"/>
    </source>
</evidence>
<reference evidence="1" key="1">
    <citation type="journal article" date="2020" name="Nature">
        <title>Giant virus diversity and host interactions through global metagenomics.</title>
        <authorList>
            <person name="Schulz F."/>
            <person name="Roux S."/>
            <person name="Paez-Espino D."/>
            <person name="Jungbluth S."/>
            <person name="Walsh D.A."/>
            <person name="Denef V.J."/>
            <person name="McMahon K.D."/>
            <person name="Konstantinidis K.T."/>
            <person name="Eloe-Fadrosh E.A."/>
            <person name="Kyrpides N.C."/>
            <person name="Woyke T."/>
        </authorList>
    </citation>
    <scope>NUCLEOTIDE SEQUENCE</scope>
    <source>
        <strain evidence="1">GVMAG-M-3300021354-14</strain>
    </source>
</reference>
<sequence>MSTAVLSDVRFWMEYFRVRLDMNKLPESNLSRLGEALDAKFLNEMSVPAMDTTCCTAEVPVVAAEVPVEIPAEVPVVAPEVPVVAPEVAAEVPEVVAEAPVEAPAEVPVVVAEVVTEVPAQ</sequence>
<accession>A0A6C0CN27</accession>
<dbReference type="AlphaFoldDB" id="A0A6C0CN27"/>
<protein>
    <submittedName>
        <fullName evidence="1">Uncharacterized protein</fullName>
    </submittedName>
</protein>
<name>A0A6C0CN27_9ZZZZ</name>
<organism evidence="1">
    <name type="scientific">viral metagenome</name>
    <dbReference type="NCBI Taxonomy" id="1070528"/>
    <lineage>
        <taxon>unclassified sequences</taxon>
        <taxon>metagenomes</taxon>
        <taxon>organismal metagenomes</taxon>
    </lineage>
</organism>